<keyword evidence="4 10" id="KW-1003">Cell membrane</keyword>
<comment type="function">
    <text evidence="10">Channel that opens in response to stretch forces in the membrane lipid bilayer. May participate in the regulation of osmotic pressure changes within the cell.</text>
</comment>
<protein>
    <recommendedName>
        <fullName evidence="10">Large-conductance mechanosensitive channel</fullName>
    </recommendedName>
</protein>
<accession>E8V4U4</accession>
<feature type="transmembrane region" description="Helical" evidence="10">
    <location>
        <begin position="69"/>
        <end position="89"/>
    </location>
</feature>
<keyword evidence="12" id="KW-1185">Reference proteome</keyword>
<evidence type="ECO:0000256" key="2">
    <source>
        <dbReference type="ARBA" id="ARBA00007254"/>
    </source>
</evidence>
<reference evidence="11 12" key="1">
    <citation type="journal article" date="2012" name="Stand. Genomic Sci.">
        <title>Complete genome sequence of Terriglobus saanensis type strain SP1PR4(T), an Acidobacteria from tundra soil.</title>
        <authorList>
            <person name="Rawat S.R."/>
            <person name="Mannisto M.K."/>
            <person name="Starovoytov V."/>
            <person name="Goodwin L."/>
            <person name="Nolan M."/>
            <person name="Hauser L."/>
            <person name="Land M."/>
            <person name="Davenport K.W."/>
            <person name="Woyke T."/>
            <person name="Haggblom M.M."/>
        </authorList>
    </citation>
    <scope>NUCLEOTIDE SEQUENCE</scope>
    <source>
        <strain evidence="12">ATCC BAA-1853 / DSM 23119 / SP1PR4</strain>
    </source>
</reference>
<dbReference type="GO" id="GO:0005886">
    <property type="term" value="C:plasma membrane"/>
    <property type="evidence" value="ECO:0007669"/>
    <property type="project" value="UniProtKB-SubCell"/>
</dbReference>
<dbReference type="OrthoDB" id="9810350at2"/>
<keyword evidence="7 10" id="KW-0406">Ion transport</keyword>
<comment type="subcellular location">
    <subcellularLocation>
        <location evidence="10">Cell inner membrane</location>
        <topology evidence="10">Multi-pass membrane protein</topology>
    </subcellularLocation>
    <subcellularLocation>
        <location evidence="1">Cell membrane</location>
        <topology evidence="1">Multi-pass membrane protein</topology>
    </subcellularLocation>
</comment>
<keyword evidence="6 10" id="KW-1133">Transmembrane helix</keyword>
<dbReference type="Gene3D" id="1.10.1200.120">
    <property type="entry name" value="Large-conductance mechanosensitive channel, MscL, domain 1"/>
    <property type="match status" value="1"/>
</dbReference>
<evidence type="ECO:0000256" key="9">
    <source>
        <dbReference type="ARBA" id="ARBA00023303"/>
    </source>
</evidence>
<keyword evidence="9 10" id="KW-0407">Ion channel</keyword>
<dbReference type="eggNOG" id="COG1970">
    <property type="taxonomic scope" value="Bacteria"/>
</dbReference>
<dbReference type="HOGENOM" id="CLU_095787_2_3_0"/>
<dbReference type="InterPro" id="IPR019823">
    <property type="entry name" value="Mechanosensitive_channel_CS"/>
</dbReference>
<dbReference type="SUPFAM" id="SSF81330">
    <property type="entry name" value="Gated mechanosensitive channel"/>
    <property type="match status" value="1"/>
</dbReference>
<keyword evidence="3 10" id="KW-0813">Transport</keyword>
<name>E8V4U4_TERSS</name>
<dbReference type="InterPro" id="IPR001185">
    <property type="entry name" value="MS_channel"/>
</dbReference>
<evidence type="ECO:0000256" key="7">
    <source>
        <dbReference type="ARBA" id="ARBA00023065"/>
    </source>
</evidence>
<evidence type="ECO:0000256" key="3">
    <source>
        <dbReference type="ARBA" id="ARBA00022448"/>
    </source>
</evidence>
<keyword evidence="5 10" id="KW-0812">Transmembrane</keyword>
<dbReference type="PROSITE" id="PS01327">
    <property type="entry name" value="MSCL"/>
    <property type="match status" value="1"/>
</dbReference>
<gene>
    <name evidence="10" type="primary">mscL</name>
    <name evidence="11" type="ordered locus">AciPR4_1766</name>
</gene>
<dbReference type="PANTHER" id="PTHR30266">
    <property type="entry name" value="MECHANOSENSITIVE CHANNEL MSCL"/>
    <property type="match status" value="1"/>
</dbReference>
<evidence type="ECO:0000256" key="5">
    <source>
        <dbReference type="ARBA" id="ARBA00022692"/>
    </source>
</evidence>
<evidence type="ECO:0000256" key="10">
    <source>
        <dbReference type="HAMAP-Rule" id="MF_00115"/>
    </source>
</evidence>
<dbReference type="InterPro" id="IPR037673">
    <property type="entry name" value="MSC/AndL"/>
</dbReference>
<comment type="subunit">
    <text evidence="10">Homopentamer.</text>
</comment>
<organism evidence="11 12">
    <name type="scientific">Terriglobus saanensis (strain ATCC BAA-1853 / DSM 23119 / SP1PR4)</name>
    <dbReference type="NCBI Taxonomy" id="401053"/>
    <lineage>
        <taxon>Bacteria</taxon>
        <taxon>Pseudomonadati</taxon>
        <taxon>Acidobacteriota</taxon>
        <taxon>Terriglobia</taxon>
        <taxon>Terriglobales</taxon>
        <taxon>Acidobacteriaceae</taxon>
        <taxon>Terriglobus</taxon>
    </lineage>
</organism>
<evidence type="ECO:0000313" key="11">
    <source>
        <dbReference type="EMBL" id="ADV82572.1"/>
    </source>
</evidence>
<keyword evidence="10" id="KW-0997">Cell inner membrane</keyword>
<evidence type="ECO:0000313" key="12">
    <source>
        <dbReference type="Proteomes" id="UP000006844"/>
    </source>
</evidence>
<dbReference type="PANTHER" id="PTHR30266:SF2">
    <property type="entry name" value="LARGE-CONDUCTANCE MECHANOSENSITIVE CHANNEL"/>
    <property type="match status" value="1"/>
</dbReference>
<dbReference type="InterPro" id="IPR036019">
    <property type="entry name" value="MscL_channel"/>
</dbReference>
<evidence type="ECO:0000256" key="1">
    <source>
        <dbReference type="ARBA" id="ARBA00004651"/>
    </source>
</evidence>
<proteinExistence type="inferred from homology"/>
<dbReference type="Proteomes" id="UP000006844">
    <property type="component" value="Chromosome"/>
</dbReference>
<evidence type="ECO:0000256" key="6">
    <source>
        <dbReference type="ARBA" id="ARBA00022989"/>
    </source>
</evidence>
<dbReference type="RefSeq" id="WP_013568305.1">
    <property type="nucleotide sequence ID" value="NC_014963.1"/>
</dbReference>
<dbReference type="KEGG" id="tsa:AciPR4_1766"/>
<dbReference type="NCBIfam" id="TIGR00220">
    <property type="entry name" value="mscL"/>
    <property type="match status" value="1"/>
</dbReference>
<dbReference type="HAMAP" id="MF_00115">
    <property type="entry name" value="MscL"/>
    <property type="match status" value="1"/>
</dbReference>
<evidence type="ECO:0000256" key="4">
    <source>
        <dbReference type="ARBA" id="ARBA00022475"/>
    </source>
</evidence>
<comment type="similarity">
    <text evidence="2 10">Belongs to the MscL family.</text>
</comment>
<dbReference type="GO" id="GO:0008381">
    <property type="term" value="F:mechanosensitive monoatomic ion channel activity"/>
    <property type="evidence" value="ECO:0007669"/>
    <property type="project" value="UniProtKB-UniRule"/>
</dbReference>
<sequence length="132" mass="14396">MLKGFRDFILRGNVMDLAVAVIIGAAFTAIVNSLVEKIINPLLGAFIGKPNFGFLIAHVHGGEVRYGDFLTAIINFILMASVVYFLLVLPTQYLLKKFNPPAPPSTKTCPECKSDIPLDAKRCKFCAQPVAV</sequence>
<keyword evidence="8 10" id="KW-0472">Membrane</keyword>
<dbReference type="Pfam" id="PF01741">
    <property type="entry name" value="MscL"/>
    <property type="match status" value="1"/>
</dbReference>
<evidence type="ECO:0000256" key="8">
    <source>
        <dbReference type="ARBA" id="ARBA00023136"/>
    </source>
</evidence>
<dbReference type="AlphaFoldDB" id="E8V4U4"/>
<dbReference type="EMBL" id="CP002467">
    <property type="protein sequence ID" value="ADV82572.1"/>
    <property type="molecule type" value="Genomic_DNA"/>
</dbReference>
<feature type="transmembrane region" description="Helical" evidence="10">
    <location>
        <begin position="12"/>
        <end position="35"/>
    </location>
</feature>
<dbReference type="STRING" id="401053.AciPR4_1766"/>